<dbReference type="Proteomes" id="UP000320839">
    <property type="component" value="Chromosome"/>
</dbReference>
<dbReference type="RefSeq" id="WP_145455224.1">
    <property type="nucleotide sequence ID" value="NZ_CP036317.1"/>
</dbReference>
<reference evidence="1 2" key="1">
    <citation type="submission" date="2019-02" db="EMBL/GenBank/DDBJ databases">
        <title>Deep-cultivation of Planctomycetes and their phenomic and genomic characterization uncovers novel biology.</title>
        <authorList>
            <person name="Wiegand S."/>
            <person name="Jogler M."/>
            <person name="Boedeker C."/>
            <person name="Pinto D."/>
            <person name="Vollmers J."/>
            <person name="Rivas-Marin E."/>
            <person name="Kohn T."/>
            <person name="Peeters S.H."/>
            <person name="Heuer A."/>
            <person name="Rast P."/>
            <person name="Oberbeckmann S."/>
            <person name="Bunk B."/>
            <person name="Jeske O."/>
            <person name="Meyerdierks A."/>
            <person name="Storesund J.E."/>
            <person name="Kallscheuer N."/>
            <person name="Luecker S."/>
            <person name="Lage O.M."/>
            <person name="Pohl T."/>
            <person name="Merkel B.J."/>
            <person name="Hornburger P."/>
            <person name="Mueller R.-W."/>
            <person name="Bruemmer F."/>
            <person name="Labrenz M."/>
            <person name="Spormann A.M."/>
            <person name="Op den Camp H."/>
            <person name="Overmann J."/>
            <person name="Amann R."/>
            <person name="Jetten M.S.M."/>
            <person name="Mascher T."/>
            <person name="Medema M.H."/>
            <person name="Devos D.P."/>
            <person name="Kaster A.-K."/>
            <person name="Ovreas L."/>
            <person name="Rohde M."/>
            <person name="Galperin M.Y."/>
            <person name="Jogler C."/>
        </authorList>
    </citation>
    <scope>NUCLEOTIDE SEQUENCE [LARGE SCALE GENOMIC DNA]</scope>
    <source>
        <strain evidence="1 2">Pan153</strain>
    </source>
</reference>
<name>A0A518FLG2_9PLAN</name>
<accession>A0A518FLG2</accession>
<protein>
    <recommendedName>
        <fullName evidence="3">Carboxypeptidase regulatory-like domain-containing protein</fullName>
    </recommendedName>
</protein>
<dbReference type="AlphaFoldDB" id="A0A518FLG2"/>
<gene>
    <name evidence="1" type="ORF">Pan153_18410</name>
</gene>
<evidence type="ECO:0000313" key="1">
    <source>
        <dbReference type="EMBL" id="QDV17206.1"/>
    </source>
</evidence>
<evidence type="ECO:0000313" key="2">
    <source>
        <dbReference type="Proteomes" id="UP000320839"/>
    </source>
</evidence>
<proteinExistence type="predicted"/>
<organism evidence="1 2">
    <name type="scientific">Gimesia panareensis</name>
    <dbReference type="NCBI Taxonomy" id="2527978"/>
    <lineage>
        <taxon>Bacteria</taxon>
        <taxon>Pseudomonadati</taxon>
        <taxon>Planctomycetota</taxon>
        <taxon>Planctomycetia</taxon>
        <taxon>Planctomycetales</taxon>
        <taxon>Planctomycetaceae</taxon>
        <taxon>Gimesia</taxon>
    </lineage>
</organism>
<sequence>MVSTSFQRKTVSSRMGVLFSILTIGILVSGCGGGSGKEGLVSAYGTVTLDGEPLPFAQIMFKHATDGTTIGSTDGSGSYEMYFTFSQSGAFAGENVVYLSTKDMELDDGTVRKEELVPEQYREGKSKLKVTVKEGGAPYNIELTSK</sequence>
<dbReference type="EMBL" id="CP036317">
    <property type="protein sequence ID" value="QDV17206.1"/>
    <property type="molecule type" value="Genomic_DNA"/>
</dbReference>
<evidence type="ECO:0008006" key="3">
    <source>
        <dbReference type="Google" id="ProtNLM"/>
    </source>
</evidence>